<dbReference type="InterPro" id="IPR024083">
    <property type="entry name" value="Fumarase/histidase_N"/>
</dbReference>
<dbReference type="PROSITE" id="PS00163">
    <property type="entry name" value="FUMARATE_LYASES"/>
    <property type="match status" value="1"/>
</dbReference>
<keyword evidence="4 5" id="KW-0055">Arginine biosynthesis</keyword>
<comment type="catalytic activity">
    <reaction evidence="1 5">
        <text>2-(N(omega)-L-arginino)succinate = fumarate + L-arginine</text>
        <dbReference type="Rhea" id="RHEA:24020"/>
        <dbReference type="ChEBI" id="CHEBI:29806"/>
        <dbReference type="ChEBI" id="CHEBI:32682"/>
        <dbReference type="ChEBI" id="CHEBI:57472"/>
        <dbReference type="EC" id="4.3.2.1"/>
    </reaction>
</comment>
<protein>
    <recommendedName>
        <fullName evidence="3 5">Argininosuccinate lyase</fullName>
        <shortName evidence="5">ASAL</shortName>
        <ecNumber evidence="3 5">4.3.2.1</ecNumber>
    </recommendedName>
    <alternativeName>
        <fullName evidence="5">Arginosuccinase</fullName>
    </alternativeName>
</protein>
<dbReference type="InterPro" id="IPR022761">
    <property type="entry name" value="Fumarate_lyase_N"/>
</dbReference>
<dbReference type="Pfam" id="PF14698">
    <property type="entry name" value="ASL_C2"/>
    <property type="match status" value="1"/>
</dbReference>
<dbReference type="CDD" id="cd01359">
    <property type="entry name" value="Argininosuccinate_lyase"/>
    <property type="match status" value="1"/>
</dbReference>
<feature type="domain" description="Fumarate lyase N-terminal" evidence="6">
    <location>
        <begin position="11"/>
        <end position="304"/>
    </location>
</feature>
<gene>
    <name evidence="5 8" type="primary">argH</name>
    <name evidence="8" type="ORF">QBE54_04480</name>
</gene>
<dbReference type="Gene3D" id="1.20.200.10">
    <property type="entry name" value="Fumarase/aspartase (Central domain)"/>
    <property type="match status" value="1"/>
</dbReference>
<dbReference type="EC" id="4.3.2.1" evidence="3 5"/>
<proteinExistence type="inferred from homology"/>
<dbReference type="RefSeq" id="WP_369019154.1">
    <property type="nucleotide sequence ID" value="NZ_CP121689.1"/>
</dbReference>
<dbReference type="InterPro" id="IPR000362">
    <property type="entry name" value="Fumarate_lyase_fam"/>
</dbReference>
<dbReference type="InterPro" id="IPR029419">
    <property type="entry name" value="Arg_succ_lyase_C"/>
</dbReference>
<evidence type="ECO:0000256" key="5">
    <source>
        <dbReference type="HAMAP-Rule" id="MF_00006"/>
    </source>
</evidence>
<evidence type="ECO:0000256" key="3">
    <source>
        <dbReference type="ARBA" id="ARBA00012338"/>
    </source>
</evidence>
<reference evidence="8 9" key="1">
    <citation type="submission" date="2023-03" db="EMBL/GenBank/DDBJ databases">
        <title>Novel Species.</title>
        <authorList>
            <person name="Ma S."/>
        </authorList>
    </citation>
    <scope>NUCLEOTIDE SEQUENCE [LARGE SCALE GENOMIC DNA]</scope>
    <source>
        <strain evidence="8 9">B11</strain>
    </source>
</reference>
<evidence type="ECO:0000256" key="1">
    <source>
        <dbReference type="ARBA" id="ARBA00000985"/>
    </source>
</evidence>
<keyword evidence="5" id="KW-0963">Cytoplasm</keyword>
<accession>A0ABZ2YDC3</accession>
<keyword evidence="5 8" id="KW-0456">Lyase</keyword>
<dbReference type="PRINTS" id="PR00145">
    <property type="entry name" value="ARGSUCLYASE"/>
</dbReference>
<dbReference type="PANTHER" id="PTHR43814:SF1">
    <property type="entry name" value="ARGININOSUCCINATE LYASE"/>
    <property type="match status" value="1"/>
</dbReference>
<keyword evidence="9" id="KW-1185">Reference proteome</keyword>
<dbReference type="InterPro" id="IPR009049">
    <property type="entry name" value="Argininosuccinate_lyase"/>
</dbReference>
<dbReference type="SUPFAM" id="SSF48557">
    <property type="entry name" value="L-aspartase-like"/>
    <property type="match status" value="1"/>
</dbReference>
<evidence type="ECO:0000259" key="6">
    <source>
        <dbReference type="Pfam" id="PF00206"/>
    </source>
</evidence>
<organism evidence="8 9">
    <name type="scientific">Thermatribacter velox</name>
    <dbReference type="NCBI Taxonomy" id="3039681"/>
    <lineage>
        <taxon>Bacteria</taxon>
        <taxon>Pseudomonadati</taxon>
        <taxon>Atribacterota</taxon>
        <taxon>Atribacteria</taxon>
        <taxon>Atribacterales</taxon>
        <taxon>Thermatribacteraceae</taxon>
        <taxon>Thermatribacter</taxon>
    </lineage>
</organism>
<dbReference type="EMBL" id="CP121689">
    <property type="protein sequence ID" value="WZL76988.1"/>
    <property type="molecule type" value="Genomic_DNA"/>
</dbReference>
<name>A0ABZ2YDC3_9BACT</name>
<comment type="subcellular location">
    <subcellularLocation>
        <location evidence="5">Cytoplasm</location>
    </subcellularLocation>
</comment>
<dbReference type="PANTHER" id="PTHR43814">
    <property type="entry name" value="ARGININOSUCCINATE LYASE"/>
    <property type="match status" value="1"/>
</dbReference>
<dbReference type="InterPro" id="IPR020557">
    <property type="entry name" value="Fumarate_lyase_CS"/>
</dbReference>
<dbReference type="Proteomes" id="UP001461341">
    <property type="component" value="Chromosome"/>
</dbReference>
<dbReference type="Gene3D" id="1.10.275.10">
    <property type="entry name" value="Fumarase/aspartase (N-terminal domain)"/>
    <property type="match status" value="1"/>
</dbReference>
<dbReference type="Pfam" id="PF00206">
    <property type="entry name" value="Lyase_1"/>
    <property type="match status" value="1"/>
</dbReference>
<keyword evidence="5" id="KW-0028">Amino-acid biosynthesis</keyword>
<dbReference type="PRINTS" id="PR00149">
    <property type="entry name" value="FUMRATELYASE"/>
</dbReference>
<evidence type="ECO:0000313" key="9">
    <source>
        <dbReference type="Proteomes" id="UP001461341"/>
    </source>
</evidence>
<evidence type="ECO:0000256" key="4">
    <source>
        <dbReference type="ARBA" id="ARBA00022571"/>
    </source>
</evidence>
<dbReference type="NCBIfam" id="TIGR00838">
    <property type="entry name" value="argH"/>
    <property type="match status" value="1"/>
</dbReference>
<dbReference type="InterPro" id="IPR008948">
    <property type="entry name" value="L-Aspartase-like"/>
</dbReference>
<evidence type="ECO:0000259" key="7">
    <source>
        <dbReference type="Pfam" id="PF14698"/>
    </source>
</evidence>
<comment type="pathway">
    <text evidence="2 5">Amino-acid biosynthesis; L-arginine biosynthesis; L-arginine from L-ornithine and carbamoyl phosphate: step 3/3.</text>
</comment>
<comment type="similarity">
    <text evidence="5">Belongs to the lyase 1 family. Argininosuccinate lyase subfamily.</text>
</comment>
<sequence length="485" mass="55574">MTKEGTFLWGGRFERKPDAETVAFSTSIGEDYRLYPFDILGSIAHCMMLERVGIISQQEREELCDGLRSIYRELQEGKIDFTPFEDIHSLVEHRLRELKGQVADKLHTARSRNDQIVLDERLYLREMIAVVIEKIITLQERILEQARAYPDLVMPGFTHFQPAQPVLYAYHMMAYFYMLERDIERFWDSLKRVNVLPLGAGALAGTSLPIDREYVASLLAFPKVQENGMDAVSDRDFILEFLFDLLSLFVHLSRLSEELVVWSSPLFGFIEMDEALTTGSSIMPQKKNPDLAELLRGKCGEFLGALVSLAATLKGLPLAYNRDLQQDKKPLFRSAEEALSSLDIAAKLVAGMRPLPQNMEQALKKGFLTATDLAEFLVEKGVPFRKAHHLVGRIVRKMLEEGRELTSLRAEDLGEYASLFEETLKERLDEQKSPLFKKSLGSTAPDEVRRQVVQAEINLEQWKKSLEKLKEEWKTSFEKLLFFKE</sequence>
<dbReference type="HAMAP" id="MF_00006">
    <property type="entry name" value="Arg_succ_lyase"/>
    <property type="match status" value="1"/>
</dbReference>
<dbReference type="Gene3D" id="1.10.40.30">
    <property type="entry name" value="Fumarase/aspartase (C-terminal domain)"/>
    <property type="match status" value="1"/>
</dbReference>
<feature type="domain" description="Argininosuccinate lyase C-terminal" evidence="7">
    <location>
        <begin position="367"/>
        <end position="431"/>
    </location>
</feature>
<dbReference type="GO" id="GO:0004056">
    <property type="term" value="F:argininosuccinate lyase activity"/>
    <property type="evidence" value="ECO:0007669"/>
    <property type="project" value="UniProtKB-EC"/>
</dbReference>
<evidence type="ECO:0000313" key="8">
    <source>
        <dbReference type="EMBL" id="WZL76988.1"/>
    </source>
</evidence>
<evidence type="ECO:0000256" key="2">
    <source>
        <dbReference type="ARBA" id="ARBA00004941"/>
    </source>
</evidence>